<comment type="subcellular location">
    <subcellularLocation>
        <location evidence="1">Nucleus</location>
    </subcellularLocation>
</comment>
<sequence>MQVQYNSHSHPSSGNQHRSHTNGTNGDHSNTRPSLSTPTNGHLEEGDMYPHQYNLYAMGHGPPQQRQYQANQLPPMYGAGGAPPPMAPPPASAPGMSGQPSNGRGGMYPAQPQQQYQQEALGQTRSEGEPNFLSSSNGKYKFELKCEQQPQRARMCGFGDKDRRPVTPPPCVRLIVTDLRTGRNITPDDLEHTFYVLQVDLWDEAATREVNIVRSSTASPAHSISNASTTSFPPTVDRSSSTDHSQGMMHPGHHHGMYAPYPGYGPMAQGPVPGYPGYPPTMGGPGYYHQQHYAGMPGVPFQYAPPAPPPTQSHTMFTRNLIGSLTVNASALKDLDDQTGFWFVLQDLSVRMEGNFRLRMNFIDVGAMDGDGLNKTKAPVLAWIYSDPFQVFSAKKFPGVIESTDLSKKFATQGIKIPIRKDNSKTADGDDDAD</sequence>
<keyword evidence="5" id="KW-0539">Nucleus</keyword>
<feature type="region of interest" description="Disordered" evidence="7">
    <location>
        <begin position="1"/>
        <end position="47"/>
    </location>
</feature>
<evidence type="ECO:0000256" key="1">
    <source>
        <dbReference type="ARBA" id="ARBA00004123"/>
    </source>
</evidence>
<keyword evidence="4" id="KW-0804">Transcription</keyword>
<comment type="caution">
    <text evidence="9">The sequence shown here is derived from an EMBL/GenBank/DDBJ whole genome shotgun (WGS) entry which is preliminary data.</text>
</comment>
<dbReference type="GeneID" id="89923407"/>
<keyword evidence="3" id="KW-0805">Transcription regulation</keyword>
<dbReference type="PROSITE" id="PS51821">
    <property type="entry name" value="VELVET"/>
    <property type="match status" value="1"/>
</dbReference>
<dbReference type="Proteomes" id="UP001337655">
    <property type="component" value="Unassembled WGS sequence"/>
</dbReference>
<dbReference type="Pfam" id="PF11754">
    <property type="entry name" value="Velvet"/>
    <property type="match status" value="1"/>
</dbReference>
<evidence type="ECO:0000313" key="9">
    <source>
        <dbReference type="EMBL" id="KAK5173379.1"/>
    </source>
</evidence>
<feature type="compositionally biased region" description="Polar residues" evidence="7">
    <location>
        <begin position="215"/>
        <end position="245"/>
    </location>
</feature>
<feature type="compositionally biased region" description="Pro residues" evidence="7">
    <location>
        <begin position="82"/>
        <end position="92"/>
    </location>
</feature>
<feature type="domain" description="Velvet" evidence="8">
    <location>
        <begin position="137"/>
        <end position="420"/>
    </location>
</feature>
<evidence type="ECO:0000256" key="2">
    <source>
        <dbReference type="ARBA" id="ARBA00022969"/>
    </source>
</evidence>
<dbReference type="AlphaFoldDB" id="A0AAV9PIF3"/>
<evidence type="ECO:0000256" key="3">
    <source>
        <dbReference type="ARBA" id="ARBA00023015"/>
    </source>
</evidence>
<dbReference type="InterPro" id="IPR037525">
    <property type="entry name" value="Velvet_dom"/>
</dbReference>
<keyword evidence="10" id="KW-1185">Reference proteome</keyword>
<feature type="region of interest" description="Disordered" evidence="7">
    <location>
        <begin position="73"/>
        <end position="137"/>
    </location>
</feature>
<evidence type="ECO:0000256" key="4">
    <source>
        <dbReference type="ARBA" id="ARBA00023163"/>
    </source>
</evidence>
<dbReference type="EMBL" id="JAVRRT010000003">
    <property type="protein sequence ID" value="KAK5173379.1"/>
    <property type="molecule type" value="Genomic_DNA"/>
</dbReference>
<feature type="compositionally biased region" description="Low complexity" evidence="7">
    <location>
        <begin position="108"/>
        <end position="118"/>
    </location>
</feature>
<proteinExistence type="inferred from homology"/>
<dbReference type="GO" id="GO:0005634">
    <property type="term" value="C:nucleus"/>
    <property type="evidence" value="ECO:0007669"/>
    <property type="project" value="UniProtKB-SubCell"/>
</dbReference>
<protein>
    <recommendedName>
        <fullName evidence="8">Velvet domain-containing protein</fullName>
    </recommendedName>
</protein>
<feature type="compositionally biased region" description="Polar residues" evidence="7">
    <location>
        <begin position="1"/>
        <end position="40"/>
    </location>
</feature>
<keyword evidence="2" id="KW-0749">Sporulation</keyword>
<organism evidence="9 10">
    <name type="scientific">Saxophila tyrrhenica</name>
    <dbReference type="NCBI Taxonomy" id="1690608"/>
    <lineage>
        <taxon>Eukaryota</taxon>
        <taxon>Fungi</taxon>
        <taxon>Dikarya</taxon>
        <taxon>Ascomycota</taxon>
        <taxon>Pezizomycotina</taxon>
        <taxon>Dothideomycetes</taxon>
        <taxon>Dothideomycetidae</taxon>
        <taxon>Mycosphaerellales</taxon>
        <taxon>Extremaceae</taxon>
        <taxon>Saxophila</taxon>
    </lineage>
</organism>
<dbReference type="RefSeq" id="XP_064662074.1">
    <property type="nucleotide sequence ID" value="XM_064799319.1"/>
</dbReference>
<dbReference type="InterPro" id="IPR038491">
    <property type="entry name" value="Velvet_dom_sf"/>
</dbReference>
<evidence type="ECO:0000259" key="8">
    <source>
        <dbReference type="PROSITE" id="PS51821"/>
    </source>
</evidence>
<dbReference type="PANTHER" id="PTHR33572">
    <property type="entry name" value="SPORE DEVELOPMENT REGULATOR VOSA"/>
    <property type="match status" value="1"/>
</dbReference>
<dbReference type="InterPro" id="IPR021740">
    <property type="entry name" value="Velvet"/>
</dbReference>
<gene>
    <name evidence="9" type="ORF">LTR77_002060</name>
</gene>
<accession>A0AAV9PIF3</accession>
<comment type="similarity">
    <text evidence="6">Belongs to the velvet family. VelB subfamily.</text>
</comment>
<reference evidence="9 10" key="1">
    <citation type="submission" date="2023-08" db="EMBL/GenBank/DDBJ databases">
        <title>Black Yeasts Isolated from many extreme environments.</title>
        <authorList>
            <person name="Coleine C."/>
            <person name="Stajich J.E."/>
            <person name="Selbmann L."/>
        </authorList>
    </citation>
    <scope>NUCLEOTIDE SEQUENCE [LARGE SCALE GENOMIC DNA]</scope>
    <source>
        <strain evidence="9 10">CCFEE 5935</strain>
    </source>
</reference>
<evidence type="ECO:0000256" key="6">
    <source>
        <dbReference type="ARBA" id="ARBA00038045"/>
    </source>
</evidence>
<dbReference type="Gene3D" id="2.60.40.3960">
    <property type="entry name" value="Velvet domain"/>
    <property type="match status" value="1"/>
</dbReference>
<dbReference type="PANTHER" id="PTHR33572:SF3">
    <property type="entry name" value="VELVET COMPLEX SUBUNIT B"/>
    <property type="match status" value="1"/>
</dbReference>
<feature type="region of interest" description="Disordered" evidence="7">
    <location>
        <begin position="215"/>
        <end position="252"/>
    </location>
</feature>
<evidence type="ECO:0000256" key="5">
    <source>
        <dbReference type="ARBA" id="ARBA00023242"/>
    </source>
</evidence>
<evidence type="ECO:0000256" key="7">
    <source>
        <dbReference type="SAM" id="MobiDB-lite"/>
    </source>
</evidence>
<evidence type="ECO:0000313" key="10">
    <source>
        <dbReference type="Proteomes" id="UP001337655"/>
    </source>
</evidence>
<dbReference type="GO" id="GO:0030435">
    <property type="term" value="P:sporulation resulting in formation of a cellular spore"/>
    <property type="evidence" value="ECO:0007669"/>
    <property type="project" value="UniProtKB-KW"/>
</dbReference>
<name>A0AAV9PIF3_9PEZI</name>